<name>A0A327L2S8_9BRAD</name>
<reference evidence="1 2" key="1">
    <citation type="submission" date="2017-07" db="EMBL/GenBank/DDBJ databases">
        <title>Draft Genome Sequences of Select Purple Nonsulfur Bacteria.</title>
        <authorList>
            <person name="Lasarre B."/>
            <person name="Mckinlay J.B."/>
        </authorList>
    </citation>
    <scope>NUCLEOTIDE SEQUENCE [LARGE SCALE GENOMIC DNA]</scope>
    <source>
        <strain evidence="1 2">DSM 5909</strain>
    </source>
</reference>
<dbReference type="Proteomes" id="UP000249130">
    <property type="component" value="Unassembled WGS sequence"/>
</dbReference>
<dbReference type="OrthoDB" id="8451632at2"/>
<comment type="caution">
    <text evidence="1">The sequence shown here is derived from an EMBL/GenBank/DDBJ whole genome shotgun (WGS) entry which is preliminary data.</text>
</comment>
<accession>A0A327L2S8</accession>
<protein>
    <submittedName>
        <fullName evidence="1">Uncharacterized protein</fullName>
    </submittedName>
</protein>
<sequence>MPWTAPLSRPVRPRGRTPLRSLAEARAYLLTLPPAEAARPAWQTAAGLLITAAEAGTMAATEEATAQLERALFIGYRLDMTG</sequence>
<organism evidence="1 2">
    <name type="scientific">Rhodoplanes roseus</name>
    <dbReference type="NCBI Taxonomy" id="29409"/>
    <lineage>
        <taxon>Bacteria</taxon>
        <taxon>Pseudomonadati</taxon>
        <taxon>Pseudomonadota</taxon>
        <taxon>Alphaproteobacteria</taxon>
        <taxon>Hyphomicrobiales</taxon>
        <taxon>Nitrobacteraceae</taxon>
        <taxon>Rhodoplanes</taxon>
    </lineage>
</organism>
<proteinExistence type="predicted"/>
<evidence type="ECO:0000313" key="2">
    <source>
        <dbReference type="Proteomes" id="UP000249130"/>
    </source>
</evidence>
<gene>
    <name evidence="1" type="ORF">CH341_07675</name>
</gene>
<dbReference type="AlphaFoldDB" id="A0A327L2S8"/>
<dbReference type="RefSeq" id="WP_111418449.1">
    <property type="nucleotide sequence ID" value="NZ_NPEX01000036.1"/>
</dbReference>
<evidence type="ECO:0000313" key="1">
    <source>
        <dbReference type="EMBL" id="RAI44687.1"/>
    </source>
</evidence>
<keyword evidence="2" id="KW-1185">Reference proteome</keyword>
<dbReference type="EMBL" id="NPEX01000036">
    <property type="protein sequence ID" value="RAI44687.1"/>
    <property type="molecule type" value="Genomic_DNA"/>
</dbReference>